<name>A0A1H2LP99_9ACTN</name>
<reference evidence="5" key="1">
    <citation type="submission" date="2016-10" db="EMBL/GenBank/DDBJ databases">
        <authorList>
            <person name="Varghese N."/>
            <person name="Submissions S."/>
        </authorList>
    </citation>
    <scope>NUCLEOTIDE SEQUENCE [LARGE SCALE GENOMIC DNA]</scope>
    <source>
        <strain evidence="5">DSM 21743</strain>
    </source>
</reference>
<protein>
    <submittedName>
        <fullName evidence="4">Permease of the drug/metabolite transporter (DMT) superfamily</fullName>
    </submittedName>
</protein>
<dbReference type="InterPro" id="IPR000620">
    <property type="entry name" value="EamA_dom"/>
</dbReference>
<dbReference type="RefSeq" id="WP_231918407.1">
    <property type="nucleotide sequence ID" value="NZ_LT629799.1"/>
</dbReference>
<feature type="domain" description="EamA" evidence="3">
    <location>
        <begin position="17"/>
        <end position="158"/>
    </location>
</feature>
<feature type="transmembrane region" description="Helical" evidence="2">
    <location>
        <begin position="203"/>
        <end position="221"/>
    </location>
</feature>
<evidence type="ECO:0000313" key="5">
    <source>
        <dbReference type="Proteomes" id="UP000198825"/>
    </source>
</evidence>
<dbReference type="STRING" id="546874.SAMN04488544_0564"/>
<feature type="transmembrane region" description="Helical" evidence="2">
    <location>
        <begin position="17"/>
        <end position="40"/>
    </location>
</feature>
<feature type="transmembrane region" description="Helical" evidence="2">
    <location>
        <begin position="172"/>
        <end position="191"/>
    </location>
</feature>
<dbReference type="Proteomes" id="UP000198825">
    <property type="component" value="Chromosome I"/>
</dbReference>
<evidence type="ECO:0000256" key="2">
    <source>
        <dbReference type="SAM" id="Phobius"/>
    </source>
</evidence>
<feature type="transmembrane region" description="Helical" evidence="2">
    <location>
        <begin position="289"/>
        <end position="306"/>
    </location>
</feature>
<keyword evidence="5" id="KW-1185">Reference proteome</keyword>
<keyword evidence="2" id="KW-1133">Transmembrane helix</keyword>
<sequence>MVTVQQSSAPPQGLGRLGLVAVVVTVLAWASAFVVIRLAGPWLSPGALSLGRLLVGTVALTAMTSLPRFGGGRRLASLRALPQRVRWLLVFVGLAWFALYNVALNAGERHVDAGTASMIIQISPVLVAVLAGTVLREGFPTPLVVGLAVALAGTLLIGLASGAAGTRGTSPGLGVALVLVSAVAYACALVAQKVVLRHLSGLVVTWAACTVGTIACLPFAGELVHDLAAAPARVWWSVVYLGLVPTALAFSTWAFAMGRSDTGRLATTTYAVPPVAIALGWLVLGEVPLLLAVLGGVISLVGVAIARRPGRRRREPVATA</sequence>
<feature type="transmembrane region" description="Helical" evidence="2">
    <location>
        <begin position="233"/>
        <end position="256"/>
    </location>
</feature>
<feature type="transmembrane region" description="Helical" evidence="2">
    <location>
        <begin position="263"/>
        <end position="283"/>
    </location>
</feature>
<feature type="transmembrane region" description="Helical" evidence="2">
    <location>
        <begin position="142"/>
        <end position="160"/>
    </location>
</feature>
<dbReference type="SUPFAM" id="SSF103481">
    <property type="entry name" value="Multidrug resistance efflux transporter EmrE"/>
    <property type="match status" value="2"/>
</dbReference>
<dbReference type="Pfam" id="PF00892">
    <property type="entry name" value="EamA"/>
    <property type="match status" value="2"/>
</dbReference>
<feature type="transmembrane region" description="Helical" evidence="2">
    <location>
        <begin position="46"/>
        <end position="66"/>
    </location>
</feature>
<keyword evidence="2" id="KW-0472">Membrane</keyword>
<organism evidence="4 5">
    <name type="scientific">Microlunatus sagamiharensis</name>
    <dbReference type="NCBI Taxonomy" id="546874"/>
    <lineage>
        <taxon>Bacteria</taxon>
        <taxon>Bacillati</taxon>
        <taxon>Actinomycetota</taxon>
        <taxon>Actinomycetes</taxon>
        <taxon>Propionibacteriales</taxon>
        <taxon>Propionibacteriaceae</taxon>
        <taxon>Microlunatus</taxon>
    </lineage>
</organism>
<evidence type="ECO:0000256" key="1">
    <source>
        <dbReference type="ARBA" id="ARBA00007362"/>
    </source>
</evidence>
<feature type="transmembrane region" description="Helical" evidence="2">
    <location>
        <begin position="116"/>
        <end position="135"/>
    </location>
</feature>
<proteinExistence type="inferred from homology"/>
<accession>A0A1H2LP99</accession>
<dbReference type="EMBL" id="LT629799">
    <property type="protein sequence ID" value="SDU82664.1"/>
    <property type="molecule type" value="Genomic_DNA"/>
</dbReference>
<dbReference type="GO" id="GO:0016020">
    <property type="term" value="C:membrane"/>
    <property type="evidence" value="ECO:0007669"/>
    <property type="project" value="InterPro"/>
</dbReference>
<dbReference type="AlphaFoldDB" id="A0A1H2LP99"/>
<keyword evidence="2" id="KW-0812">Transmembrane</keyword>
<evidence type="ECO:0000313" key="4">
    <source>
        <dbReference type="EMBL" id="SDU82664.1"/>
    </source>
</evidence>
<feature type="domain" description="EamA" evidence="3">
    <location>
        <begin position="173"/>
        <end position="305"/>
    </location>
</feature>
<dbReference type="PANTHER" id="PTHR12715:SF4">
    <property type="entry name" value="EAMA DOMAIN-CONTAINING PROTEIN"/>
    <property type="match status" value="1"/>
</dbReference>
<feature type="transmembrane region" description="Helical" evidence="2">
    <location>
        <begin position="87"/>
        <end position="104"/>
    </location>
</feature>
<dbReference type="PANTHER" id="PTHR12715">
    <property type="entry name" value="TRANSPORTER, DRUG/METABOLITE EXPORTER FAMILY"/>
    <property type="match status" value="1"/>
</dbReference>
<gene>
    <name evidence="4" type="ORF">SAMN04488544_0564</name>
</gene>
<dbReference type="InterPro" id="IPR037185">
    <property type="entry name" value="EmrE-like"/>
</dbReference>
<evidence type="ECO:0000259" key="3">
    <source>
        <dbReference type="Pfam" id="PF00892"/>
    </source>
</evidence>
<dbReference type="InterPro" id="IPR052756">
    <property type="entry name" value="Alkyne_AA_exporter"/>
</dbReference>
<comment type="similarity">
    <text evidence="1">Belongs to the EamA transporter family.</text>
</comment>